<dbReference type="InterPro" id="IPR038765">
    <property type="entry name" value="Papain-like_cys_pep_sf"/>
</dbReference>
<dbReference type="Pfam" id="PF00648">
    <property type="entry name" value="Peptidase_C2"/>
    <property type="match status" value="1"/>
</dbReference>
<dbReference type="InterPro" id="IPR022684">
    <property type="entry name" value="Calpain_cysteine_protease"/>
</dbReference>
<dbReference type="GeneID" id="25289108"/>
<keyword evidence="4 6" id="KW-0788">Thiol protease</keyword>
<dbReference type="PROSITE" id="PS00139">
    <property type="entry name" value="THIOL_PROTEASE_CYS"/>
    <property type="match status" value="1"/>
</dbReference>
<dbReference type="VEuPathDB" id="FungiDB:Z518_01037"/>
<dbReference type="SUPFAM" id="SSF54001">
    <property type="entry name" value="Cysteine proteinases"/>
    <property type="match status" value="1"/>
</dbReference>
<feature type="compositionally biased region" description="Pro residues" evidence="7">
    <location>
        <begin position="98"/>
        <end position="107"/>
    </location>
</feature>
<comment type="similarity">
    <text evidence="1">Belongs to the peptidase C2 family.</text>
</comment>
<evidence type="ECO:0000256" key="7">
    <source>
        <dbReference type="SAM" id="MobiDB-lite"/>
    </source>
</evidence>
<sequence>MPSPPLVRDARPSPKHVNYDEEDDTSNSDDVKVNLEGSQENSGSSKDEQRKEPRTRTEDESSPAFDIEAKPTGNEPSPPSGGLVLGGGQSIKLMLVPDKPPTPPPPPAKKEKPHPQAKMKKFWTNFDPEYTGKITRVLPGRITDRDKVAAKLAGETGHRAIQSYENAKESCIRDVKRIIKECRGSNQKYTDSHWDIERDLKITRIRDCLDGLIVDEDDKEYPADAKRVTDIFENPKFYVDGVSYDDILQGSAGDCWFLAAISALTCNQNFIDRVCVIQDQAVGVYGFVFHRDGEWHQCIIDDKLYLRAPAYDESGDVVLSQYGVRRSNQEGQYQELFQRGSQALYFAQCRDQNETWVSLLEKAYAKAHGDYASISGGQTGEAIEDLTGGVTTEIYTTNILDPDEFWKNELSRIGKDFVFSCAAARWREWRPYLAANEKVREERRAGIISQHAYAVLETYEGHGQRLVKIRNPWGRKEWTGAWSDGSIEWDAEWLTRLNHQFGDDGIFWMTYKDMLNKYKYIDRTRIFGPDWHIAQQWMTVQVPWSTLDYQQNYFSIDVPDDTEAVIVLSQLDDRYFKGLQGKYNFTLQFRVQKDGGDEDEYLARSKLNYELVRSVNVEARLAKGTYTVLVKVEATASGRDDVEKVIRNNISRRDKITQIGKLYDLAHQKGQMPLSSAASSASASGISTPASGGSAPRPAEPTTSEAPAQDSDEADPQRNPWNACCIVGLRVYSKQADLGLKVVVPSKEEIDETVKPTLDRDDVAKSALDEAQATAGRADDVDGNSNANTMEEGKEDEVEKNDEKALEQNETETLQGKEMETV</sequence>
<feature type="region of interest" description="Disordered" evidence="7">
    <location>
        <begin position="1"/>
        <end position="117"/>
    </location>
</feature>
<dbReference type="STRING" id="1442369.A0A0D2J2S9"/>
<dbReference type="Gene3D" id="3.90.70.10">
    <property type="entry name" value="Cysteine proteinases"/>
    <property type="match status" value="1"/>
</dbReference>
<dbReference type="AlphaFoldDB" id="A0A0D2J2S9"/>
<feature type="compositionally biased region" description="Basic and acidic residues" evidence="7">
    <location>
        <begin position="45"/>
        <end position="59"/>
    </location>
</feature>
<dbReference type="HOGENOM" id="CLU_006072_3_1_1"/>
<name>A0A0D2J2S9_9EURO</name>
<accession>A0A0D2J2S9</accession>
<dbReference type="Proteomes" id="UP000053617">
    <property type="component" value="Unassembled WGS sequence"/>
</dbReference>
<evidence type="ECO:0000256" key="2">
    <source>
        <dbReference type="ARBA" id="ARBA00022670"/>
    </source>
</evidence>
<dbReference type="GO" id="GO:0004198">
    <property type="term" value="F:calcium-dependent cysteine-type endopeptidase activity"/>
    <property type="evidence" value="ECO:0007669"/>
    <property type="project" value="InterPro"/>
</dbReference>
<feature type="active site" evidence="5 6">
    <location>
        <position position="255"/>
    </location>
</feature>
<feature type="active site" evidence="5 6">
    <location>
        <position position="451"/>
    </location>
</feature>
<dbReference type="PANTHER" id="PTHR10183">
    <property type="entry name" value="CALPAIN"/>
    <property type="match status" value="1"/>
</dbReference>
<gene>
    <name evidence="9" type="ORF">Z518_01037</name>
</gene>
<evidence type="ECO:0000313" key="10">
    <source>
        <dbReference type="Proteomes" id="UP000053617"/>
    </source>
</evidence>
<dbReference type="CDD" id="cd00044">
    <property type="entry name" value="CysPc"/>
    <property type="match status" value="1"/>
</dbReference>
<feature type="region of interest" description="Disordered" evidence="7">
    <location>
        <begin position="766"/>
        <end position="822"/>
    </location>
</feature>
<dbReference type="EMBL" id="KN847475">
    <property type="protein sequence ID" value="KIX09956.1"/>
    <property type="molecule type" value="Genomic_DNA"/>
</dbReference>
<keyword evidence="3 6" id="KW-0378">Hydrolase</keyword>
<feature type="compositionally biased region" description="Low complexity" evidence="7">
    <location>
        <begin position="675"/>
        <end position="695"/>
    </location>
</feature>
<organism evidence="9 10">
    <name type="scientific">Rhinocladiella mackenziei CBS 650.93</name>
    <dbReference type="NCBI Taxonomy" id="1442369"/>
    <lineage>
        <taxon>Eukaryota</taxon>
        <taxon>Fungi</taxon>
        <taxon>Dikarya</taxon>
        <taxon>Ascomycota</taxon>
        <taxon>Pezizomycotina</taxon>
        <taxon>Eurotiomycetes</taxon>
        <taxon>Chaetothyriomycetidae</taxon>
        <taxon>Chaetothyriales</taxon>
        <taxon>Herpotrichiellaceae</taxon>
        <taxon>Rhinocladiella</taxon>
    </lineage>
</organism>
<dbReference type="GO" id="GO:0006508">
    <property type="term" value="P:proteolysis"/>
    <property type="evidence" value="ECO:0007669"/>
    <property type="project" value="UniProtKB-KW"/>
</dbReference>
<feature type="active site" evidence="5 6">
    <location>
        <position position="471"/>
    </location>
</feature>
<keyword evidence="2 6" id="KW-0645">Protease</keyword>
<dbReference type="PRINTS" id="PR00704">
    <property type="entry name" value="CALPAIN"/>
</dbReference>
<evidence type="ECO:0000256" key="4">
    <source>
        <dbReference type="ARBA" id="ARBA00022807"/>
    </source>
</evidence>
<dbReference type="SMART" id="SM00230">
    <property type="entry name" value="CysPc"/>
    <property type="match status" value="1"/>
</dbReference>
<dbReference type="OrthoDB" id="424753at2759"/>
<dbReference type="InterPro" id="IPR000169">
    <property type="entry name" value="Pept_cys_AS"/>
</dbReference>
<feature type="domain" description="Calpain catalytic" evidence="8">
    <location>
        <begin position="226"/>
        <end position="527"/>
    </location>
</feature>
<dbReference type="PANTHER" id="PTHR10183:SF379">
    <property type="entry name" value="CALPAIN-5"/>
    <property type="match status" value="1"/>
</dbReference>
<evidence type="ECO:0000256" key="1">
    <source>
        <dbReference type="ARBA" id="ARBA00007623"/>
    </source>
</evidence>
<proteinExistence type="inferred from homology"/>
<evidence type="ECO:0000256" key="3">
    <source>
        <dbReference type="ARBA" id="ARBA00022801"/>
    </source>
</evidence>
<dbReference type="InterPro" id="IPR001300">
    <property type="entry name" value="Peptidase_C2_calpain_cat"/>
</dbReference>
<keyword evidence="10" id="KW-1185">Reference proteome</keyword>
<feature type="region of interest" description="Disordered" evidence="7">
    <location>
        <begin position="674"/>
        <end position="720"/>
    </location>
</feature>
<dbReference type="RefSeq" id="XP_013277092.1">
    <property type="nucleotide sequence ID" value="XM_013421638.1"/>
</dbReference>
<evidence type="ECO:0000259" key="8">
    <source>
        <dbReference type="PROSITE" id="PS50203"/>
    </source>
</evidence>
<dbReference type="PROSITE" id="PS50203">
    <property type="entry name" value="CALPAIN_CAT"/>
    <property type="match status" value="1"/>
</dbReference>
<reference evidence="9 10" key="1">
    <citation type="submission" date="2015-01" db="EMBL/GenBank/DDBJ databases">
        <title>The Genome Sequence of Rhinocladiella mackenzie CBS 650.93.</title>
        <authorList>
            <consortium name="The Broad Institute Genomics Platform"/>
            <person name="Cuomo C."/>
            <person name="de Hoog S."/>
            <person name="Gorbushina A."/>
            <person name="Stielow B."/>
            <person name="Teixiera M."/>
            <person name="Abouelleil A."/>
            <person name="Chapman S.B."/>
            <person name="Priest M."/>
            <person name="Young S.K."/>
            <person name="Wortman J."/>
            <person name="Nusbaum C."/>
            <person name="Birren B."/>
        </authorList>
    </citation>
    <scope>NUCLEOTIDE SEQUENCE [LARGE SCALE GENOMIC DNA]</scope>
    <source>
        <strain evidence="9 10">CBS 650.93</strain>
    </source>
</reference>
<evidence type="ECO:0000256" key="5">
    <source>
        <dbReference type="PIRSR" id="PIRSR622684-1"/>
    </source>
</evidence>
<protein>
    <recommendedName>
        <fullName evidence="8">Calpain catalytic domain-containing protein</fullName>
    </recommendedName>
</protein>
<evidence type="ECO:0000313" key="9">
    <source>
        <dbReference type="EMBL" id="KIX09956.1"/>
    </source>
</evidence>
<evidence type="ECO:0000256" key="6">
    <source>
        <dbReference type="PROSITE-ProRule" id="PRU00239"/>
    </source>
</evidence>